<proteinExistence type="predicted"/>
<dbReference type="AlphaFoldDB" id="A0A3B0ZXT3"/>
<organism evidence="1">
    <name type="scientific">hydrothermal vent metagenome</name>
    <dbReference type="NCBI Taxonomy" id="652676"/>
    <lineage>
        <taxon>unclassified sequences</taxon>
        <taxon>metagenomes</taxon>
        <taxon>ecological metagenomes</taxon>
    </lineage>
</organism>
<name>A0A3B0ZXT3_9ZZZZ</name>
<gene>
    <name evidence="1" type="ORF">MNBD_GAMMA22-279</name>
</gene>
<dbReference type="EMBL" id="UOFS01000028">
    <property type="protein sequence ID" value="VAW96581.1"/>
    <property type="molecule type" value="Genomic_DNA"/>
</dbReference>
<protein>
    <submittedName>
        <fullName evidence="1">Uncharacterized protein</fullName>
    </submittedName>
</protein>
<sequence>MAKFYPLKNIVLTMENNVLLIQISIQAIISNNYYILIN</sequence>
<accession>A0A3B0ZXT3</accession>
<evidence type="ECO:0000313" key="1">
    <source>
        <dbReference type="EMBL" id="VAW96581.1"/>
    </source>
</evidence>
<reference evidence="1" key="1">
    <citation type="submission" date="2018-06" db="EMBL/GenBank/DDBJ databases">
        <authorList>
            <person name="Zhirakovskaya E."/>
        </authorList>
    </citation>
    <scope>NUCLEOTIDE SEQUENCE</scope>
</reference>